<feature type="repeat" description="ARM" evidence="6">
    <location>
        <begin position="165"/>
        <end position="207"/>
    </location>
</feature>
<comment type="caution">
    <text evidence="9">The sequence shown here is derived from an EMBL/GenBank/DDBJ whole genome shotgun (WGS) entry which is preliminary data.</text>
</comment>
<dbReference type="Gene3D" id="1.25.10.10">
    <property type="entry name" value="Leucine-rich Repeat Variant"/>
    <property type="match status" value="1"/>
</dbReference>
<dbReference type="Gene3D" id="1.20.5.690">
    <property type="entry name" value="Importin-alpha, importin-beta-binding domain"/>
    <property type="match status" value="1"/>
</dbReference>
<dbReference type="InterPro" id="IPR000225">
    <property type="entry name" value="Armadillo"/>
</dbReference>
<dbReference type="EMBL" id="CAJHNH020001635">
    <property type="protein sequence ID" value="CAG5123861.1"/>
    <property type="molecule type" value="Genomic_DNA"/>
</dbReference>
<dbReference type="InterPro" id="IPR011989">
    <property type="entry name" value="ARM-like"/>
</dbReference>
<dbReference type="PIRSF" id="PIRSF005673">
    <property type="entry name" value="Importin_alpha"/>
    <property type="match status" value="1"/>
</dbReference>
<feature type="domain" description="IBB" evidence="8">
    <location>
        <begin position="1"/>
        <end position="58"/>
    </location>
</feature>
<organism evidence="9 10">
    <name type="scientific">Candidula unifasciata</name>
    <dbReference type="NCBI Taxonomy" id="100452"/>
    <lineage>
        <taxon>Eukaryota</taxon>
        <taxon>Metazoa</taxon>
        <taxon>Spiralia</taxon>
        <taxon>Lophotrochozoa</taxon>
        <taxon>Mollusca</taxon>
        <taxon>Gastropoda</taxon>
        <taxon>Heterobranchia</taxon>
        <taxon>Euthyneura</taxon>
        <taxon>Panpulmonata</taxon>
        <taxon>Eupulmonata</taxon>
        <taxon>Stylommatophora</taxon>
        <taxon>Helicina</taxon>
        <taxon>Helicoidea</taxon>
        <taxon>Geomitridae</taxon>
        <taxon>Candidula</taxon>
    </lineage>
</organism>
<dbReference type="GO" id="GO:0005737">
    <property type="term" value="C:cytoplasm"/>
    <property type="evidence" value="ECO:0007669"/>
    <property type="project" value="InterPro"/>
</dbReference>
<comment type="similarity">
    <text evidence="1 5">Belongs to the importin alpha family.</text>
</comment>
<dbReference type="PROSITE" id="PS50176">
    <property type="entry name" value="ARM_REPEAT"/>
    <property type="match status" value="2"/>
</dbReference>
<dbReference type="FunFam" id="1.25.10.10:FF:000021">
    <property type="entry name" value="Importin subunit alpha"/>
    <property type="match status" value="1"/>
</dbReference>
<dbReference type="InterPro" id="IPR016024">
    <property type="entry name" value="ARM-type_fold"/>
</dbReference>
<dbReference type="Pfam" id="PF16186">
    <property type="entry name" value="Arm_3"/>
    <property type="match status" value="1"/>
</dbReference>
<evidence type="ECO:0000256" key="5">
    <source>
        <dbReference type="PIRNR" id="PIRNR005673"/>
    </source>
</evidence>
<dbReference type="Pfam" id="PF01749">
    <property type="entry name" value="IBB"/>
    <property type="match status" value="1"/>
</dbReference>
<feature type="repeat" description="ARM" evidence="6">
    <location>
        <begin position="122"/>
        <end position="165"/>
    </location>
</feature>
<evidence type="ECO:0000256" key="3">
    <source>
        <dbReference type="ARBA" id="ARBA00022737"/>
    </source>
</evidence>
<evidence type="ECO:0000256" key="6">
    <source>
        <dbReference type="PROSITE-ProRule" id="PRU00259"/>
    </source>
</evidence>
<feature type="region of interest" description="Disordered" evidence="7">
    <location>
        <begin position="1"/>
        <end position="33"/>
    </location>
</feature>
<proteinExistence type="inferred from homology"/>
<accession>A0A8S3Z9U5</accession>
<dbReference type="GO" id="GO:0061608">
    <property type="term" value="F:nuclear import signal receptor activity"/>
    <property type="evidence" value="ECO:0007669"/>
    <property type="project" value="InterPro"/>
</dbReference>
<dbReference type="Pfam" id="PF00514">
    <property type="entry name" value="Arm"/>
    <property type="match status" value="8"/>
</dbReference>
<keyword evidence="2 5" id="KW-0813">Transport</keyword>
<reference evidence="9" key="1">
    <citation type="submission" date="2021-04" db="EMBL/GenBank/DDBJ databases">
        <authorList>
            <consortium name="Molecular Ecology Group"/>
        </authorList>
    </citation>
    <scope>NUCLEOTIDE SEQUENCE</scope>
</reference>
<protein>
    <recommendedName>
        <fullName evidence="5">Importin subunit alpha</fullName>
    </recommendedName>
</protein>
<dbReference type="PANTHER" id="PTHR23316">
    <property type="entry name" value="IMPORTIN ALPHA"/>
    <property type="match status" value="1"/>
</dbReference>
<dbReference type="InterPro" id="IPR036975">
    <property type="entry name" value="Importin-a_IBB_sf"/>
</dbReference>
<dbReference type="SUPFAM" id="SSF48371">
    <property type="entry name" value="ARM repeat"/>
    <property type="match status" value="1"/>
</dbReference>
<feature type="compositionally biased region" description="Basic and acidic residues" evidence="7">
    <location>
        <begin position="18"/>
        <end position="33"/>
    </location>
</feature>
<evidence type="ECO:0000256" key="2">
    <source>
        <dbReference type="ARBA" id="ARBA00022448"/>
    </source>
</evidence>
<dbReference type="Proteomes" id="UP000678393">
    <property type="component" value="Unassembled WGS sequence"/>
</dbReference>
<dbReference type="GO" id="GO:0006606">
    <property type="term" value="P:protein import into nucleus"/>
    <property type="evidence" value="ECO:0007669"/>
    <property type="project" value="InterPro"/>
</dbReference>
<keyword evidence="4 5" id="KW-0653">Protein transport</keyword>
<name>A0A8S3Z9U5_9EUPU</name>
<dbReference type="PROSITE" id="PS51214">
    <property type="entry name" value="IBB"/>
    <property type="match status" value="1"/>
</dbReference>
<evidence type="ECO:0000256" key="4">
    <source>
        <dbReference type="ARBA" id="ARBA00022927"/>
    </source>
</evidence>
<evidence type="ECO:0000259" key="8">
    <source>
        <dbReference type="PROSITE" id="PS51214"/>
    </source>
</evidence>
<dbReference type="SMART" id="SM00185">
    <property type="entry name" value="ARM"/>
    <property type="match status" value="8"/>
</dbReference>
<evidence type="ECO:0000313" key="10">
    <source>
        <dbReference type="Proteomes" id="UP000678393"/>
    </source>
</evidence>
<evidence type="ECO:0000256" key="1">
    <source>
        <dbReference type="ARBA" id="ARBA00010394"/>
    </source>
</evidence>
<keyword evidence="10" id="KW-1185">Reference proteome</keyword>
<dbReference type="GO" id="GO:0005634">
    <property type="term" value="C:nucleus"/>
    <property type="evidence" value="ECO:0007669"/>
    <property type="project" value="UniProtKB-ARBA"/>
</dbReference>
<dbReference type="InterPro" id="IPR024931">
    <property type="entry name" value="Importin_alpha"/>
</dbReference>
<evidence type="ECO:0000256" key="7">
    <source>
        <dbReference type="SAM" id="MobiDB-lite"/>
    </source>
</evidence>
<gene>
    <name evidence="9" type="ORF">CUNI_LOCUS9419</name>
</gene>
<dbReference type="InterPro" id="IPR002652">
    <property type="entry name" value="Importin-a_IBB"/>
</dbReference>
<sequence length="535" mass="59471">MSSTPSQIVNRLRSYKNNSRDSQELRKRREEEGVQIRKLKRDEQVFKRRNVAEPEVNQTDLFADGQRPIKPSKVTIDPTMIKALYSEAVEEQEMAAQKFRKLLSTGESLTPDPPIDAVVQAGIIPRLVEFLQTDSRWSLQFEAAWALTNIVSGTSQQTQTVIHAGAVPIFIRLLHSTVEDIQDQAVWALGNIAGDSSEYRDYLLEAGVLPPLLRLLCRCASLTITRNAVWCLSNLCRGKNPPPDFTKVRLALPVLSRLLYHSDKDVLADTCWALSYLSDGCNENIQAVINSGVCRKLVELLMHKQHAVAAAALRVIGNIVTGDDYQTQVVINASALPCLLQLLGSCKESIRKEACWTLSNITAGNPYQIQNVIDANIIPALVNVLEKSEFNTRKEAAWAITNATSGGLPDQIRYLVNQNCVPHLCDLLTVMDSKIVQVALNGLENILKVGESDVKSGGGDNVYAFIIEECGGLDKIEMLQSHENNEIYKQAYGIIEHYFGTEDDRDQITAAQISQVPHQYQFGSLNGASFENFKF</sequence>
<dbReference type="OrthoDB" id="29145at2759"/>
<evidence type="ECO:0000313" key="9">
    <source>
        <dbReference type="EMBL" id="CAG5123861.1"/>
    </source>
</evidence>
<keyword evidence="3" id="KW-0677">Repeat</keyword>
<dbReference type="InterPro" id="IPR032413">
    <property type="entry name" value="Arm_3"/>
</dbReference>
<dbReference type="AlphaFoldDB" id="A0A8S3Z9U5"/>